<proteinExistence type="predicted"/>
<name>A0A0E9VIB6_ANGAN</name>
<reference evidence="2" key="1">
    <citation type="submission" date="2014-11" db="EMBL/GenBank/DDBJ databases">
        <authorList>
            <person name="Amaro Gonzalez C."/>
        </authorList>
    </citation>
    <scope>NUCLEOTIDE SEQUENCE</scope>
</reference>
<evidence type="ECO:0000313" key="2">
    <source>
        <dbReference type="EMBL" id="JAH77185.1"/>
    </source>
</evidence>
<evidence type="ECO:0000256" key="1">
    <source>
        <dbReference type="SAM" id="MobiDB-lite"/>
    </source>
</evidence>
<reference evidence="2" key="2">
    <citation type="journal article" date="2015" name="Fish Shellfish Immunol.">
        <title>Early steps in the European eel (Anguilla anguilla)-Vibrio vulnificus interaction in the gills: Role of the RtxA13 toxin.</title>
        <authorList>
            <person name="Callol A."/>
            <person name="Pajuelo D."/>
            <person name="Ebbesson L."/>
            <person name="Teles M."/>
            <person name="MacKenzie S."/>
            <person name="Amaro C."/>
        </authorList>
    </citation>
    <scope>NUCLEOTIDE SEQUENCE</scope>
</reference>
<accession>A0A0E9VIB6</accession>
<protein>
    <submittedName>
        <fullName evidence="2">Uncharacterized protein</fullName>
    </submittedName>
</protein>
<feature type="compositionally biased region" description="Polar residues" evidence="1">
    <location>
        <begin position="10"/>
        <end position="32"/>
    </location>
</feature>
<dbReference type="AlphaFoldDB" id="A0A0E9VIB6"/>
<feature type="region of interest" description="Disordered" evidence="1">
    <location>
        <begin position="1"/>
        <end position="32"/>
    </location>
</feature>
<organism evidence="2">
    <name type="scientific">Anguilla anguilla</name>
    <name type="common">European freshwater eel</name>
    <name type="synonym">Muraena anguilla</name>
    <dbReference type="NCBI Taxonomy" id="7936"/>
    <lineage>
        <taxon>Eukaryota</taxon>
        <taxon>Metazoa</taxon>
        <taxon>Chordata</taxon>
        <taxon>Craniata</taxon>
        <taxon>Vertebrata</taxon>
        <taxon>Euteleostomi</taxon>
        <taxon>Actinopterygii</taxon>
        <taxon>Neopterygii</taxon>
        <taxon>Teleostei</taxon>
        <taxon>Anguilliformes</taxon>
        <taxon>Anguillidae</taxon>
        <taxon>Anguilla</taxon>
    </lineage>
</organism>
<dbReference type="EMBL" id="GBXM01031392">
    <property type="protein sequence ID" value="JAH77185.1"/>
    <property type="molecule type" value="Transcribed_RNA"/>
</dbReference>
<sequence>MQLFKISKYKGTQSKGFKSSKSCEEQSISTPM</sequence>